<evidence type="ECO:0000313" key="1">
    <source>
        <dbReference type="EMBL" id="KDR53805.1"/>
    </source>
</evidence>
<evidence type="ECO:0000313" key="2">
    <source>
        <dbReference type="Proteomes" id="UP000027442"/>
    </source>
</evidence>
<sequence>MFYKIKSYLCMRKKDFMNTKSPFIMITKHQNSYLMEQMV</sequence>
<dbReference type="Proteomes" id="UP000027442">
    <property type="component" value="Unassembled WGS sequence"/>
</dbReference>
<keyword evidence="2" id="KW-1185">Reference proteome</keyword>
<gene>
    <name evidence="1" type="ORF">HMPREF1991_00172</name>
</gene>
<name>A0A069QLZ1_HOYLO</name>
<reference evidence="1 2" key="1">
    <citation type="submission" date="2013-08" db="EMBL/GenBank/DDBJ databases">
        <authorList>
            <person name="Weinstock G."/>
            <person name="Sodergren E."/>
            <person name="Wylie T."/>
            <person name="Fulton L."/>
            <person name="Fulton R."/>
            <person name="Fronick C."/>
            <person name="O'Laughlin M."/>
            <person name="Godfrey J."/>
            <person name="Miner T."/>
            <person name="Herter B."/>
            <person name="Appelbaum E."/>
            <person name="Cordes M."/>
            <person name="Lek S."/>
            <person name="Wollam A."/>
            <person name="Pepin K.H."/>
            <person name="Palsikar V.B."/>
            <person name="Mitreva M."/>
            <person name="Wilson R.K."/>
        </authorList>
    </citation>
    <scope>NUCLEOTIDE SEQUENCE [LARGE SCALE GENOMIC DNA]</scope>
    <source>
        <strain evidence="1 2">ATCC 15930</strain>
    </source>
</reference>
<dbReference type="EMBL" id="JNGW01000012">
    <property type="protein sequence ID" value="KDR53805.1"/>
    <property type="molecule type" value="Genomic_DNA"/>
</dbReference>
<organism evidence="1 2">
    <name type="scientific">Hoylesella loescheii DSM 19665 = JCM 12249 = ATCC 15930</name>
    <dbReference type="NCBI Taxonomy" id="1122985"/>
    <lineage>
        <taxon>Bacteria</taxon>
        <taxon>Pseudomonadati</taxon>
        <taxon>Bacteroidota</taxon>
        <taxon>Bacteroidia</taxon>
        <taxon>Bacteroidales</taxon>
        <taxon>Prevotellaceae</taxon>
        <taxon>Hoylesella</taxon>
    </lineage>
</organism>
<dbReference type="PATRIC" id="fig|1122985.7.peg.181"/>
<dbReference type="AlphaFoldDB" id="A0A069QLZ1"/>
<accession>A0A069QLZ1</accession>
<comment type="caution">
    <text evidence="1">The sequence shown here is derived from an EMBL/GenBank/DDBJ whole genome shotgun (WGS) entry which is preliminary data.</text>
</comment>
<dbReference type="HOGENOM" id="CLU_3314662_0_0_10"/>
<proteinExistence type="predicted"/>
<protein>
    <submittedName>
        <fullName evidence="1">Uncharacterized protein</fullName>
    </submittedName>
</protein>